<proteinExistence type="predicted"/>
<dbReference type="GO" id="GO:0180010">
    <property type="term" value="P:co-transcriptional mRNA 3'-end processing, cleavage and polyadenylation pathway"/>
    <property type="evidence" value="ECO:0007669"/>
    <property type="project" value="UniProtKB-UniRule"/>
</dbReference>
<name>A0AAD7D2S6_MYCRO</name>
<evidence type="ECO:0000256" key="4">
    <source>
        <dbReference type="SAM" id="MobiDB-lite"/>
    </source>
</evidence>
<dbReference type="GO" id="GO:0005737">
    <property type="term" value="C:cytoplasm"/>
    <property type="evidence" value="ECO:0007669"/>
    <property type="project" value="UniProtKB-SubCell"/>
</dbReference>
<feature type="domain" description="Suppressor of forked" evidence="5">
    <location>
        <begin position="22"/>
        <end position="111"/>
    </location>
</feature>
<dbReference type="GO" id="GO:0005634">
    <property type="term" value="C:nucleus"/>
    <property type="evidence" value="ECO:0007669"/>
    <property type="project" value="UniProtKB-SubCell"/>
</dbReference>
<feature type="region of interest" description="Disordered" evidence="4">
    <location>
        <begin position="516"/>
        <end position="582"/>
    </location>
</feature>
<reference evidence="6" key="1">
    <citation type="submission" date="2023-03" db="EMBL/GenBank/DDBJ databases">
        <title>Massive genome expansion in bonnet fungi (Mycena s.s.) driven by repeated elements and novel gene families across ecological guilds.</title>
        <authorList>
            <consortium name="Lawrence Berkeley National Laboratory"/>
            <person name="Harder C.B."/>
            <person name="Miyauchi S."/>
            <person name="Viragh M."/>
            <person name="Kuo A."/>
            <person name="Thoen E."/>
            <person name="Andreopoulos B."/>
            <person name="Lu D."/>
            <person name="Skrede I."/>
            <person name="Drula E."/>
            <person name="Henrissat B."/>
            <person name="Morin E."/>
            <person name="Kohler A."/>
            <person name="Barry K."/>
            <person name="LaButti K."/>
            <person name="Morin E."/>
            <person name="Salamov A."/>
            <person name="Lipzen A."/>
            <person name="Mereny Z."/>
            <person name="Hegedus B."/>
            <person name="Baldrian P."/>
            <person name="Stursova M."/>
            <person name="Weitz H."/>
            <person name="Taylor A."/>
            <person name="Grigoriev I.V."/>
            <person name="Nagy L.G."/>
            <person name="Martin F."/>
            <person name="Kauserud H."/>
        </authorList>
    </citation>
    <scope>NUCLEOTIDE SEQUENCE</scope>
    <source>
        <strain evidence="6">CBHHK067</strain>
    </source>
</reference>
<dbReference type="GO" id="GO:0003729">
    <property type="term" value="F:mRNA binding"/>
    <property type="evidence" value="ECO:0007669"/>
    <property type="project" value="TreeGrafter"/>
</dbReference>
<feature type="compositionally biased region" description="Basic and acidic residues" evidence="4">
    <location>
        <begin position="567"/>
        <end position="582"/>
    </location>
</feature>
<keyword evidence="2 3" id="KW-0539">Nucleus</keyword>
<dbReference type="InterPro" id="IPR008847">
    <property type="entry name" value="Suf"/>
</dbReference>
<dbReference type="InterPro" id="IPR045243">
    <property type="entry name" value="Rna14-like"/>
</dbReference>
<protein>
    <recommendedName>
        <fullName evidence="3">mRNA 3'-end-processing protein RNA14</fullName>
    </recommendedName>
</protein>
<gene>
    <name evidence="6" type="ORF">B0H17DRAFT_1245443</name>
</gene>
<dbReference type="Gene3D" id="1.25.40.1040">
    <property type="match status" value="2"/>
</dbReference>
<dbReference type="AlphaFoldDB" id="A0AAD7D2S6"/>
<dbReference type="PANTHER" id="PTHR19980">
    <property type="entry name" value="RNA CLEAVAGE STIMULATION FACTOR"/>
    <property type="match status" value="1"/>
</dbReference>
<comment type="subcellular location">
    <subcellularLocation>
        <location evidence="3">Nucleus</location>
    </subcellularLocation>
    <subcellularLocation>
        <location evidence="3">Cytoplasm</location>
    </subcellularLocation>
    <text evidence="3">Nucleus and/or cytoplasm.</text>
</comment>
<evidence type="ECO:0000313" key="6">
    <source>
        <dbReference type="EMBL" id="KAJ7670990.1"/>
    </source>
</evidence>
<feature type="domain" description="Suppressor of forked" evidence="5">
    <location>
        <begin position="335"/>
        <end position="496"/>
    </location>
</feature>
<evidence type="ECO:0000259" key="5">
    <source>
        <dbReference type="Pfam" id="PF05843"/>
    </source>
</evidence>
<feature type="domain" description="Suppressor of forked" evidence="5">
    <location>
        <begin position="116"/>
        <end position="207"/>
    </location>
</feature>
<keyword evidence="3" id="KW-0507">mRNA processing</keyword>
<keyword evidence="7" id="KW-1185">Reference proteome</keyword>
<feature type="region of interest" description="Disordered" evidence="4">
    <location>
        <begin position="368"/>
        <end position="400"/>
    </location>
</feature>
<keyword evidence="3" id="KW-0963">Cytoplasm</keyword>
<dbReference type="Pfam" id="PF05843">
    <property type="entry name" value="Suf"/>
    <property type="match status" value="3"/>
</dbReference>
<dbReference type="EMBL" id="JARKIE010000178">
    <property type="protein sequence ID" value="KAJ7670990.1"/>
    <property type="molecule type" value="Genomic_DNA"/>
</dbReference>
<comment type="function">
    <text evidence="3">Component of the cleavage factor IA (CFIA) complex, which is involved in the endonucleolytic cleavage during polyadenylation-dependent pre-mRNA 3'-end formation.</text>
</comment>
<dbReference type="InterPro" id="IPR011990">
    <property type="entry name" value="TPR-like_helical_dom_sf"/>
</dbReference>
<organism evidence="6 7">
    <name type="scientific">Mycena rosella</name>
    <name type="common">Pink bonnet</name>
    <name type="synonym">Agaricus rosellus</name>
    <dbReference type="NCBI Taxonomy" id="1033263"/>
    <lineage>
        <taxon>Eukaryota</taxon>
        <taxon>Fungi</taxon>
        <taxon>Dikarya</taxon>
        <taxon>Basidiomycota</taxon>
        <taxon>Agaricomycotina</taxon>
        <taxon>Agaricomycetes</taxon>
        <taxon>Agaricomycetidae</taxon>
        <taxon>Agaricales</taxon>
        <taxon>Marasmiineae</taxon>
        <taxon>Mycenaceae</taxon>
        <taxon>Mycena</taxon>
    </lineage>
</organism>
<dbReference type="Proteomes" id="UP001221757">
    <property type="component" value="Unassembled WGS sequence"/>
</dbReference>
<dbReference type="SUPFAM" id="SSF48452">
    <property type="entry name" value="TPR-like"/>
    <property type="match status" value="1"/>
</dbReference>
<dbReference type="PANTHER" id="PTHR19980:SF0">
    <property type="entry name" value="CLEAVAGE STIMULATION FACTOR SUBUNIT 3"/>
    <property type="match status" value="1"/>
</dbReference>
<feature type="compositionally biased region" description="Low complexity" evidence="4">
    <location>
        <begin position="529"/>
        <end position="545"/>
    </location>
</feature>
<evidence type="ECO:0000256" key="2">
    <source>
        <dbReference type="ARBA" id="ARBA00023242"/>
    </source>
</evidence>
<feature type="region of interest" description="Disordered" evidence="4">
    <location>
        <begin position="296"/>
        <end position="325"/>
    </location>
</feature>
<sequence>MSETFPPNSPIPQPSGYDALLAQLKKSPQGPESWKWLLQDAEASGDTLRVRQLYEVLLEQYPNNPSTVARYMTHVTNTASPTEVETFFIKYVHPSPSVAIWKSYIDYLKHKPSTGGSLWADYIRLLKPMEADNAWEAQEKIDALRRVFRCALQIPLNNIKQLWSDFEAFEIGLNKIAAKKSIPDLYPAYIQAQIVLPQLSTYLSGLGLTPTSDTIKLALPAFPTFTPQDRAFVGRFMAYYWNASVGRHDEALNILKDGLEANPDRSWRSRAEKGSAGLLGGPQPLRALFRRAPCQPRPTLCRRSRGQAYQKPTTDANGTDVPAPTPGPPTINLNQEELDEHKKQFTNAYINYMRFARRAEGHQAYRKAFSKGSGTSSSDGRLSKRLSSADGVPLQHGERRTRARGSIFEAGMKKYKHNVDYVLNAHALFESIIGTFTPQQAGPIWECWSRSQYQYDLDAALKLEQRMARVYPNDPPIKRLAQRYKYHSIDAIAGRDLGLGVAKIWAGGTPAIPPLTETLPDAAGPDNCNPNASRNGNDNNNENINGKGITVTVPAIANRNKRTLTPADRKGEDASKRRRPDV</sequence>
<evidence type="ECO:0000256" key="3">
    <source>
        <dbReference type="RuleBase" id="RU369035"/>
    </source>
</evidence>
<accession>A0AAD7D2S6</accession>
<keyword evidence="1" id="KW-0677">Repeat</keyword>
<evidence type="ECO:0000313" key="7">
    <source>
        <dbReference type="Proteomes" id="UP001221757"/>
    </source>
</evidence>
<comment type="caution">
    <text evidence="6">The sequence shown here is derived from an EMBL/GenBank/DDBJ whole genome shotgun (WGS) entry which is preliminary data.</text>
</comment>
<evidence type="ECO:0000256" key="1">
    <source>
        <dbReference type="ARBA" id="ARBA00022737"/>
    </source>
</evidence>